<organism evidence="2 3">
    <name type="scientific">Bacillus mobilis</name>
    <dbReference type="NCBI Taxonomy" id="2026190"/>
    <lineage>
        <taxon>Bacteria</taxon>
        <taxon>Bacillati</taxon>
        <taxon>Bacillota</taxon>
        <taxon>Bacilli</taxon>
        <taxon>Bacillales</taxon>
        <taxon>Bacillaceae</taxon>
        <taxon>Bacillus</taxon>
        <taxon>Bacillus cereus group</taxon>
    </lineage>
</organism>
<dbReference type="Pfam" id="PF10779">
    <property type="entry name" value="XhlA"/>
    <property type="match status" value="1"/>
</dbReference>
<feature type="transmembrane region" description="Helical" evidence="1">
    <location>
        <begin position="59"/>
        <end position="80"/>
    </location>
</feature>
<dbReference type="EMBL" id="FWZD01000018">
    <property type="protein sequence ID" value="SMD65659.1"/>
    <property type="molecule type" value="Genomic_DNA"/>
</dbReference>
<keyword evidence="1" id="KW-0812">Transmembrane</keyword>
<dbReference type="InterPro" id="IPR019715">
    <property type="entry name" value="Haemolysin_XhlA"/>
</dbReference>
<evidence type="ECO:0000313" key="2">
    <source>
        <dbReference type="EMBL" id="SMD65659.1"/>
    </source>
</evidence>
<keyword evidence="1" id="KW-1133">Transmembrane helix</keyword>
<keyword evidence="1" id="KW-0472">Membrane</keyword>
<name>A0A1Y5YSV3_9BACI</name>
<protein>
    <submittedName>
        <fullName evidence="2">Hemolysin XhlA</fullName>
    </submittedName>
</protein>
<evidence type="ECO:0000313" key="3">
    <source>
        <dbReference type="Proteomes" id="UP000194439"/>
    </source>
</evidence>
<evidence type="ECO:0000256" key="1">
    <source>
        <dbReference type="SAM" id="Phobius"/>
    </source>
</evidence>
<dbReference type="AlphaFoldDB" id="A0A1Y5YSV3"/>
<proteinExistence type="predicted"/>
<sequence>MEWGELMQEQKHDDFKELLVGLTRVETKLDTLGNVKEIAFEAQQSAKSAHLRIDRLDKLVFWIGTTVVGAIITGGIMALFKFAGK</sequence>
<reference evidence="3" key="1">
    <citation type="submission" date="2017-04" db="EMBL/GenBank/DDBJ databases">
        <authorList>
            <person name="Criscuolo A."/>
        </authorList>
    </citation>
    <scope>NUCLEOTIDE SEQUENCE [LARGE SCALE GENOMIC DNA]</scope>
</reference>
<gene>
    <name evidence="2" type="ORF">BACERE00185_00055</name>
</gene>
<dbReference type="Proteomes" id="UP000194439">
    <property type="component" value="Unassembled WGS sequence"/>
</dbReference>
<accession>A0A1Y5YSV3</accession>